<dbReference type="RefSeq" id="XP_004365954.1">
    <property type="nucleotide sequence ID" value="XM_004365897.2"/>
</dbReference>
<feature type="transmembrane region" description="Helical" evidence="2">
    <location>
        <begin position="591"/>
        <end position="613"/>
    </location>
</feature>
<feature type="compositionally biased region" description="Polar residues" evidence="1">
    <location>
        <begin position="688"/>
        <end position="697"/>
    </location>
</feature>
<dbReference type="PROSITE" id="PS51382">
    <property type="entry name" value="SPX"/>
    <property type="match status" value="1"/>
</dbReference>
<dbReference type="InterPro" id="IPR031142">
    <property type="entry name" value="SPX_prot"/>
</dbReference>
<evidence type="ECO:0000259" key="3">
    <source>
        <dbReference type="PROSITE" id="PS51382"/>
    </source>
</evidence>
<evidence type="ECO:0000313" key="4">
    <source>
        <dbReference type="EMBL" id="KJE89646.1"/>
    </source>
</evidence>
<reference evidence="5" key="1">
    <citation type="submission" date="2011-02" db="EMBL/GenBank/DDBJ databases">
        <title>The Genome Sequence of Capsaspora owczarzaki ATCC 30864.</title>
        <authorList>
            <person name="Russ C."/>
            <person name="Cuomo C."/>
            <person name="Burger G."/>
            <person name="Gray M.W."/>
            <person name="Holland P.W.H."/>
            <person name="King N."/>
            <person name="Lang F.B.F."/>
            <person name="Roger A.J."/>
            <person name="Ruiz-Trillo I."/>
            <person name="Young S.K."/>
            <person name="Zeng Q."/>
            <person name="Gargeya S."/>
            <person name="Alvarado L."/>
            <person name="Berlin A."/>
            <person name="Chapman S.B."/>
            <person name="Chen Z."/>
            <person name="Freedman E."/>
            <person name="Gellesch M."/>
            <person name="Goldberg J."/>
            <person name="Griggs A."/>
            <person name="Gujja S."/>
            <person name="Heilman E."/>
            <person name="Heiman D."/>
            <person name="Howarth C."/>
            <person name="Mehta T."/>
            <person name="Neiman D."/>
            <person name="Pearson M."/>
            <person name="Roberts A."/>
            <person name="Saif S."/>
            <person name="Shea T."/>
            <person name="Shenoy N."/>
            <person name="Sisk P."/>
            <person name="Stolte C."/>
            <person name="Sykes S."/>
            <person name="White J."/>
            <person name="Yandava C."/>
            <person name="Haas B."/>
            <person name="Nusbaum C."/>
            <person name="Birren B."/>
        </authorList>
    </citation>
    <scope>NUCLEOTIDE SEQUENCE</scope>
    <source>
        <strain evidence="5">ATCC 30864</strain>
    </source>
</reference>
<dbReference type="SUPFAM" id="SSF48317">
    <property type="entry name" value="Acid phosphatase/Vanadium-dependent haloperoxidase"/>
    <property type="match status" value="1"/>
</dbReference>
<evidence type="ECO:0000256" key="1">
    <source>
        <dbReference type="SAM" id="MobiDB-lite"/>
    </source>
</evidence>
<feature type="transmembrane region" description="Helical" evidence="2">
    <location>
        <begin position="544"/>
        <end position="571"/>
    </location>
</feature>
<dbReference type="OrthoDB" id="6493944at2759"/>
<dbReference type="CDD" id="cd14447">
    <property type="entry name" value="SPX"/>
    <property type="match status" value="1"/>
</dbReference>
<feature type="transmembrane region" description="Helical" evidence="2">
    <location>
        <begin position="326"/>
        <end position="345"/>
    </location>
</feature>
<dbReference type="GO" id="GO:0016036">
    <property type="term" value="P:cellular response to phosphate starvation"/>
    <property type="evidence" value="ECO:0007669"/>
    <property type="project" value="InterPro"/>
</dbReference>
<dbReference type="InterPro" id="IPR000326">
    <property type="entry name" value="PAP2/HPO"/>
</dbReference>
<feature type="region of interest" description="Disordered" evidence="1">
    <location>
        <begin position="45"/>
        <end position="64"/>
    </location>
</feature>
<dbReference type="Proteomes" id="UP000008743">
    <property type="component" value="Unassembled WGS sequence"/>
</dbReference>
<dbReference type="EMBL" id="KE346360">
    <property type="protein sequence ID" value="KJE89646.1"/>
    <property type="molecule type" value="Genomic_DNA"/>
</dbReference>
<evidence type="ECO:0000313" key="5">
    <source>
        <dbReference type="Proteomes" id="UP000008743"/>
    </source>
</evidence>
<accession>A0A0D2U398</accession>
<name>A0A0D2U398_CAPO3</name>
<dbReference type="Pfam" id="PF01569">
    <property type="entry name" value="PAP2"/>
    <property type="match status" value="1"/>
</dbReference>
<keyword evidence="2" id="KW-0472">Membrane</keyword>
<evidence type="ECO:0000256" key="2">
    <source>
        <dbReference type="SAM" id="Phobius"/>
    </source>
</evidence>
<feature type="transmembrane region" description="Helical" evidence="2">
    <location>
        <begin position="303"/>
        <end position="319"/>
    </location>
</feature>
<dbReference type="InterPro" id="IPR036938">
    <property type="entry name" value="PAP2/HPO_sf"/>
</dbReference>
<dbReference type="InterPro" id="IPR004331">
    <property type="entry name" value="SPX_dom"/>
</dbReference>
<feature type="transmembrane region" description="Helical" evidence="2">
    <location>
        <begin position="454"/>
        <end position="473"/>
    </location>
</feature>
<protein>
    <recommendedName>
        <fullName evidence="3">SPX domain-containing protein</fullName>
    </recommendedName>
</protein>
<feature type="transmembrane region" description="Helical" evidence="2">
    <location>
        <begin position="250"/>
        <end position="283"/>
    </location>
</feature>
<feature type="transmembrane region" description="Helical" evidence="2">
    <location>
        <begin position="416"/>
        <end position="433"/>
    </location>
</feature>
<organism evidence="4 5">
    <name type="scientific">Capsaspora owczarzaki (strain ATCC 30864)</name>
    <dbReference type="NCBI Taxonomy" id="595528"/>
    <lineage>
        <taxon>Eukaryota</taxon>
        <taxon>Filasterea</taxon>
        <taxon>Capsaspora</taxon>
    </lineage>
</organism>
<dbReference type="AlphaFoldDB" id="A0A0D2U398"/>
<dbReference type="Pfam" id="PF03105">
    <property type="entry name" value="SPX"/>
    <property type="match status" value="2"/>
</dbReference>
<keyword evidence="5" id="KW-1185">Reference proteome</keyword>
<feature type="region of interest" description="Disordered" evidence="1">
    <location>
        <begin position="657"/>
        <end position="697"/>
    </location>
</feature>
<keyword evidence="2" id="KW-0812">Transmembrane</keyword>
<dbReference type="PANTHER" id="PTHR45978:SF7">
    <property type="entry name" value="SPX DOMAIN-CONTAINING PROTEIN 4"/>
    <property type="match status" value="1"/>
</dbReference>
<dbReference type="PhylomeDB" id="A0A0D2U398"/>
<feature type="transmembrane region" description="Helical" evidence="2">
    <location>
        <begin position="503"/>
        <end position="524"/>
    </location>
</feature>
<dbReference type="Gene3D" id="1.20.144.10">
    <property type="entry name" value="Phosphatidic acid phosphatase type 2/haloperoxidase"/>
    <property type="match status" value="1"/>
</dbReference>
<feature type="compositionally biased region" description="Low complexity" evidence="1">
    <location>
        <begin position="665"/>
        <end position="674"/>
    </location>
</feature>
<dbReference type="PANTHER" id="PTHR45978">
    <property type="entry name" value="SPX DOMAIN-CONTAINING PROTEIN 3"/>
    <property type="match status" value="1"/>
</dbReference>
<gene>
    <name evidence="4" type="ORF">CAOG_001083</name>
</gene>
<feature type="transmembrane region" description="Helical" evidence="2">
    <location>
        <begin position="391"/>
        <end position="410"/>
    </location>
</feature>
<keyword evidence="2" id="KW-1133">Transmembrane helix</keyword>
<dbReference type="STRING" id="595528.A0A0D2U398"/>
<proteinExistence type="predicted"/>
<sequence length="697" mass="77895">MKFGRTIAETSFPAWADQYFDYKSGKKFIKRVVAAAQAYRAARRAAASGESDDSTTDSSTHTAAVEAARVHRATEQQNFRKFILGELGKINDFVQLKEDECKAHFERHLMSQAHMLLNSRTSQANAADVFVAFYDFVEELRQLLQYGQLNYTAFVKILKKYDKNTKSVLKAEFMPLVAGQHFYTSNFFPQLLQDSQIMLDQLLVQYPLLNASTARSMYASTHPVQLFLQRPSELVFRAFAYVKRISLNKILLWTVFLVLLESLLIQVAGVQIQATGCTITQYLHDTQRSKLVDDFTDMIHNRITSKFWLLLCAVVLWLYDSRHGSSAVAFVAIGFAIKSLAKNIIRSPRGFWLCTSYQAFYCGKGYSLPSGHSMVSLTALGFLLLKFKRPWLLLVTILYQMLIFWCVQYIGTHTIADLVVGWTCAILCLVVYAKGEEQVYRRYTRFRLQPSSRSIALIVIGATLLTLALDTLVELWPPAFEADWQSNMETVCGLRPGSGASRMYLNLNWSNTPLVFGCLVAWLANRRYLSGALERFSFFQRVPLALGGAYVFVLLPAFLKTCLYGLVGIASRHAAKSEAIAAISQLDVTTVFYHLFNLLMPVWVIFLAPLLFVMCMRAANIKGTGAASKLRPIRRTLTPSMVRLSAAAMASAAGGVSPQLKRQASSSVPSTPVPRTLASPPSLARQPSVVSTTKATS</sequence>
<dbReference type="SMART" id="SM00014">
    <property type="entry name" value="acidPPc"/>
    <property type="match status" value="1"/>
</dbReference>
<feature type="domain" description="SPX" evidence="3">
    <location>
        <begin position="1"/>
        <end position="175"/>
    </location>
</feature>
<dbReference type="eggNOG" id="KOG1161">
    <property type="taxonomic scope" value="Eukaryota"/>
</dbReference>
<feature type="transmembrane region" description="Helical" evidence="2">
    <location>
        <begin position="365"/>
        <end position="384"/>
    </location>
</feature>
<dbReference type="InParanoid" id="A0A0D2U398"/>